<feature type="transmembrane region" description="Helical" evidence="2">
    <location>
        <begin position="265"/>
        <end position="282"/>
    </location>
</feature>
<keyword evidence="5" id="KW-1185">Reference proteome</keyword>
<keyword evidence="2" id="KW-0812">Transmembrane</keyword>
<feature type="transmembrane region" description="Helical" evidence="2">
    <location>
        <begin position="210"/>
        <end position="230"/>
    </location>
</feature>
<feature type="transmembrane region" description="Helical" evidence="2">
    <location>
        <begin position="122"/>
        <end position="145"/>
    </location>
</feature>
<keyword evidence="2" id="KW-1133">Transmembrane helix</keyword>
<comment type="similarity">
    <text evidence="1">Belongs to the EamA transporter family.</text>
</comment>
<organism evidence="4 5">
    <name type="scientific">Arthrobacter silviterrae</name>
    <dbReference type="NCBI Taxonomy" id="2026658"/>
    <lineage>
        <taxon>Bacteria</taxon>
        <taxon>Bacillati</taxon>
        <taxon>Actinomycetota</taxon>
        <taxon>Actinomycetes</taxon>
        <taxon>Micrococcales</taxon>
        <taxon>Micrococcaceae</taxon>
        <taxon>Arthrobacter</taxon>
    </lineage>
</organism>
<feature type="transmembrane region" description="Helical" evidence="2">
    <location>
        <begin position="98"/>
        <end position="115"/>
    </location>
</feature>
<dbReference type="InterPro" id="IPR000620">
    <property type="entry name" value="EamA_dom"/>
</dbReference>
<dbReference type="PANTHER" id="PTHR12715:SF4">
    <property type="entry name" value="EAMA DOMAIN-CONTAINING PROTEIN"/>
    <property type="match status" value="1"/>
</dbReference>
<evidence type="ECO:0000256" key="1">
    <source>
        <dbReference type="ARBA" id="ARBA00007362"/>
    </source>
</evidence>
<dbReference type="EMBL" id="JAAKZI010000028">
    <property type="protein sequence ID" value="NGN84668.1"/>
    <property type="molecule type" value="Genomic_DNA"/>
</dbReference>
<feature type="transmembrane region" description="Helical" evidence="2">
    <location>
        <begin position="180"/>
        <end position="198"/>
    </location>
</feature>
<dbReference type="InterPro" id="IPR052756">
    <property type="entry name" value="Alkyne_AA_exporter"/>
</dbReference>
<reference evidence="4 5" key="1">
    <citation type="submission" date="2020-02" db="EMBL/GenBank/DDBJ databases">
        <title>Genome sequence of the type strain DSM 27180 of Arthrobacter silviterrae.</title>
        <authorList>
            <person name="Gao J."/>
            <person name="Sun J."/>
        </authorList>
    </citation>
    <scope>NUCLEOTIDE SEQUENCE [LARGE SCALE GENOMIC DNA]</scope>
    <source>
        <strain evidence="4 5">DSM 27180</strain>
    </source>
</reference>
<accession>A0ABX0DDF8</accession>
<dbReference type="Pfam" id="PF00892">
    <property type="entry name" value="EamA"/>
    <property type="match status" value="2"/>
</dbReference>
<proteinExistence type="inferred from homology"/>
<sequence>MKAALLRRPDVLMVITSAPAYVATAEVIKVVSPLNLTPLRFLLSALVLGSYFLITKRRIVLRPPNAPRVFGIVILGYGVYVTLLNLGQSTVSAGTTSMLVNTAPVFAFILARVFLKERTSRVGLIGLATAVLGTVIVTLSGSTALGFDRNALLIVAAALALGIFLILQQPVFAAIPPVELVFWGCLVGGLATLPFADFNIHLETWAPSTHVALAVLVIFSTVLACTYWNISLAATSVATGGSLLFAIPVFSVVLGWLLLGQVPSTGAILGGAIALGGVAILGRQGTVNRANAPHEPDVKCT</sequence>
<protein>
    <submittedName>
        <fullName evidence="4">DMT family transporter</fullName>
    </submittedName>
</protein>
<gene>
    <name evidence="4" type="ORF">G6N77_14570</name>
</gene>
<feature type="transmembrane region" description="Helical" evidence="2">
    <location>
        <begin position="151"/>
        <end position="168"/>
    </location>
</feature>
<dbReference type="RefSeq" id="WP_165182897.1">
    <property type="nucleotide sequence ID" value="NZ_JAAKZI010000028.1"/>
</dbReference>
<dbReference type="Proteomes" id="UP000479226">
    <property type="component" value="Unassembled WGS sequence"/>
</dbReference>
<name>A0ABX0DDF8_9MICC</name>
<feature type="domain" description="EamA" evidence="3">
    <location>
        <begin position="12"/>
        <end position="138"/>
    </location>
</feature>
<feature type="transmembrane region" description="Helical" evidence="2">
    <location>
        <begin position="66"/>
        <end position="86"/>
    </location>
</feature>
<dbReference type="SUPFAM" id="SSF103481">
    <property type="entry name" value="Multidrug resistance efflux transporter EmrE"/>
    <property type="match status" value="2"/>
</dbReference>
<evidence type="ECO:0000256" key="2">
    <source>
        <dbReference type="SAM" id="Phobius"/>
    </source>
</evidence>
<dbReference type="InterPro" id="IPR037185">
    <property type="entry name" value="EmrE-like"/>
</dbReference>
<evidence type="ECO:0000313" key="5">
    <source>
        <dbReference type="Proteomes" id="UP000479226"/>
    </source>
</evidence>
<feature type="transmembrane region" description="Helical" evidence="2">
    <location>
        <begin position="37"/>
        <end position="54"/>
    </location>
</feature>
<dbReference type="PANTHER" id="PTHR12715">
    <property type="entry name" value="TRANSPORTER, DRUG/METABOLITE EXPORTER FAMILY"/>
    <property type="match status" value="1"/>
</dbReference>
<keyword evidence="2" id="KW-0472">Membrane</keyword>
<feature type="domain" description="EamA" evidence="3">
    <location>
        <begin position="151"/>
        <end position="281"/>
    </location>
</feature>
<evidence type="ECO:0000259" key="3">
    <source>
        <dbReference type="Pfam" id="PF00892"/>
    </source>
</evidence>
<comment type="caution">
    <text evidence="4">The sequence shown here is derived from an EMBL/GenBank/DDBJ whole genome shotgun (WGS) entry which is preliminary data.</text>
</comment>
<feature type="transmembrane region" description="Helical" evidence="2">
    <location>
        <begin position="237"/>
        <end position="259"/>
    </location>
</feature>
<evidence type="ECO:0000313" key="4">
    <source>
        <dbReference type="EMBL" id="NGN84668.1"/>
    </source>
</evidence>